<accession>L1IZ70</accession>
<protein>
    <submittedName>
        <fullName evidence="2 3">Uncharacterized protein</fullName>
    </submittedName>
</protein>
<dbReference type="EnsemblProtists" id="EKX41541">
    <property type="protein sequence ID" value="EKX41541"/>
    <property type="gene ID" value="GUITHDRAFT_112253"/>
</dbReference>
<reference evidence="2 4" key="1">
    <citation type="journal article" date="2012" name="Nature">
        <title>Algal genomes reveal evolutionary mosaicism and the fate of nucleomorphs.</title>
        <authorList>
            <consortium name="DOE Joint Genome Institute"/>
            <person name="Curtis B.A."/>
            <person name="Tanifuji G."/>
            <person name="Burki F."/>
            <person name="Gruber A."/>
            <person name="Irimia M."/>
            <person name="Maruyama S."/>
            <person name="Arias M.C."/>
            <person name="Ball S.G."/>
            <person name="Gile G.H."/>
            <person name="Hirakawa Y."/>
            <person name="Hopkins J.F."/>
            <person name="Kuo A."/>
            <person name="Rensing S.A."/>
            <person name="Schmutz J."/>
            <person name="Symeonidi A."/>
            <person name="Elias M."/>
            <person name="Eveleigh R.J."/>
            <person name="Herman E.K."/>
            <person name="Klute M.J."/>
            <person name="Nakayama T."/>
            <person name="Obornik M."/>
            <person name="Reyes-Prieto A."/>
            <person name="Armbrust E.V."/>
            <person name="Aves S.J."/>
            <person name="Beiko R.G."/>
            <person name="Coutinho P."/>
            <person name="Dacks J.B."/>
            <person name="Durnford D.G."/>
            <person name="Fast N.M."/>
            <person name="Green B.R."/>
            <person name="Grisdale C.J."/>
            <person name="Hempel F."/>
            <person name="Henrissat B."/>
            <person name="Hoppner M.P."/>
            <person name="Ishida K."/>
            <person name="Kim E."/>
            <person name="Koreny L."/>
            <person name="Kroth P.G."/>
            <person name="Liu Y."/>
            <person name="Malik S.B."/>
            <person name="Maier U.G."/>
            <person name="McRose D."/>
            <person name="Mock T."/>
            <person name="Neilson J.A."/>
            <person name="Onodera N.T."/>
            <person name="Poole A.M."/>
            <person name="Pritham E.J."/>
            <person name="Richards T.A."/>
            <person name="Rocap G."/>
            <person name="Roy S.W."/>
            <person name="Sarai C."/>
            <person name="Schaack S."/>
            <person name="Shirato S."/>
            <person name="Slamovits C.H."/>
            <person name="Spencer D.F."/>
            <person name="Suzuki S."/>
            <person name="Worden A.Z."/>
            <person name="Zauner S."/>
            <person name="Barry K."/>
            <person name="Bell C."/>
            <person name="Bharti A.K."/>
            <person name="Crow J.A."/>
            <person name="Grimwood J."/>
            <person name="Kramer R."/>
            <person name="Lindquist E."/>
            <person name="Lucas S."/>
            <person name="Salamov A."/>
            <person name="McFadden G.I."/>
            <person name="Lane C.E."/>
            <person name="Keeling P.J."/>
            <person name="Gray M.W."/>
            <person name="Grigoriev I.V."/>
            <person name="Archibald J.M."/>
        </authorList>
    </citation>
    <scope>NUCLEOTIDE SEQUENCE</scope>
    <source>
        <strain evidence="2 4">CCMP2712</strain>
    </source>
</reference>
<evidence type="ECO:0000313" key="3">
    <source>
        <dbReference type="EnsemblProtists" id="EKX41541"/>
    </source>
</evidence>
<dbReference type="EMBL" id="JH993022">
    <property type="protein sequence ID" value="EKX41541.1"/>
    <property type="molecule type" value="Genomic_DNA"/>
</dbReference>
<name>L1IZ70_GUITC</name>
<feature type="region of interest" description="Disordered" evidence="1">
    <location>
        <begin position="141"/>
        <end position="167"/>
    </location>
</feature>
<evidence type="ECO:0000313" key="2">
    <source>
        <dbReference type="EMBL" id="EKX41541.1"/>
    </source>
</evidence>
<dbReference type="AlphaFoldDB" id="L1IZ70"/>
<dbReference type="KEGG" id="gtt:GUITHDRAFT_112253"/>
<gene>
    <name evidence="2" type="ORF">GUITHDRAFT_112253</name>
</gene>
<dbReference type="HOGENOM" id="CLU_935227_0_0_1"/>
<evidence type="ECO:0000313" key="4">
    <source>
        <dbReference type="Proteomes" id="UP000011087"/>
    </source>
</evidence>
<dbReference type="Proteomes" id="UP000011087">
    <property type="component" value="Unassembled WGS sequence"/>
</dbReference>
<keyword evidence="4" id="KW-1185">Reference proteome</keyword>
<sequence>MTRSFPPPLVPFPFPLAHSPSLPPSLSFLLFFSLSFCPHRSACVQGYVRSTTPAWYTKQEDGIEIENEEVDEFELLVFAHEPVTMIVDEQPLASCSSSPCRSIGKMTCGSPHSLQVIQHSDSDPPAQFAVLNFTVIEPTRTTAGEEEEEEENKEEEESLGSRQEDREGSLGNYVAVLFPPEDFCIDRADRGYVSLALTEEFFQLPASRKVILSMQVQVFCYLLHGALKPLPTSYTPARHGQMLLCHEYESELILEDGAARMKDKGGVEQEDCSAGGSCKHDLEEGFMLDIWILPKGCM</sequence>
<reference evidence="3" key="3">
    <citation type="submission" date="2016-03" db="UniProtKB">
        <authorList>
            <consortium name="EnsemblProtists"/>
        </authorList>
    </citation>
    <scope>IDENTIFICATION</scope>
</reference>
<organism evidence="2">
    <name type="scientific">Guillardia theta (strain CCMP2712)</name>
    <name type="common">Cryptophyte</name>
    <dbReference type="NCBI Taxonomy" id="905079"/>
    <lineage>
        <taxon>Eukaryota</taxon>
        <taxon>Cryptophyceae</taxon>
        <taxon>Pyrenomonadales</taxon>
        <taxon>Geminigeraceae</taxon>
        <taxon>Guillardia</taxon>
    </lineage>
</organism>
<dbReference type="PaxDb" id="55529-EKX41541"/>
<proteinExistence type="predicted"/>
<reference evidence="4" key="2">
    <citation type="submission" date="2012-11" db="EMBL/GenBank/DDBJ databases">
        <authorList>
            <person name="Kuo A."/>
            <person name="Curtis B.A."/>
            <person name="Tanifuji G."/>
            <person name="Burki F."/>
            <person name="Gruber A."/>
            <person name="Irimia M."/>
            <person name="Maruyama S."/>
            <person name="Arias M.C."/>
            <person name="Ball S.G."/>
            <person name="Gile G.H."/>
            <person name="Hirakawa Y."/>
            <person name="Hopkins J.F."/>
            <person name="Rensing S.A."/>
            <person name="Schmutz J."/>
            <person name="Symeonidi A."/>
            <person name="Elias M."/>
            <person name="Eveleigh R.J."/>
            <person name="Herman E.K."/>
            <person name="Klute M.J."/>
            <person name="Nakayama T."/>
            <person name="Obornik M."/>
            <person name="Reyes-Prieto A."/>
            <person name="Armbrust E.V."/>
            <person name="Aves S.J."/>
            <person name="Beiko R.G."/>
            <person name="Coutinho P."/>
            <person name="Dacks J.B."/>
            <person name="Durnford D.G."/>
            <person name="Fast N.M."/>
            <person name="Green B.R."/>
            <person name="Grisdale C."/>
            <person name="Hempe F."/>
            <person name="Henrissat B."/>
            <person name="Hoppner M.P."/>
            <person name="Ishida K.-I."/>
            <person name="Kim E."/>
            <person name="Koreny L."/>
            <person name="Kroth P.G."/>
            <person name="Liu Y."/>
            <person name="Malik S.-B."/>
            <person name="Maier U.G."/>
            <person name="McRose D."/>
            <person name="Mock T."/>
            <person name="Neilson J.A."/>
            <person name="Onodera N.T."/>
            <person name="Poole A.M."/>
            <person name="Pritham E.J."/>
            <person name="Richards T.A."/>
            <person name="Rocap G."/>
            <person name="Roy S.W."/>
            <person name="Sarai C."/>
            <person name="Schaack S."/>
            <person name="Shirato S."/>
            <person name="Slamovits C.H."/>
            <person name="Spencer D.F."/>
            <person name="Suzuki S."/>
            <person name="Worden A.Z."/>
            <person name="Zauner S."/>
            <person name="Barry K."/>
            <person name="Bell C."/>
            <person name="Bharti A.K."/>
            <person name="Crow J.A."/>
            <person name="Grimwood J."/>
            <person name="Kramer R."/>
            <person name="Lindquist E."/>
            <person name="Lucas S."/>
            <person name="Salamov A."/>
            <person name="McFadden G.I."/>
            <person name="Lane C.E."/>
            <person name="Keeling P.J."/>
            <person name="Gray M.W."/>
            <person name="Grigoriev I.V."/>
            <person name="Archibald J.M."/>
        </authorList>
    </citation>
    <scope>NUCLEOTIDE SEQUENCE</scope>
    <source>
        <strain evidence="4">CCMP2712</strain>
    </source>
</reference>
<evidence type="ECO:0000256" key="1">
    <source>
        <dbReference type="SAM" id="MobiDB-lite"/>
    </source>
</evidence>
<dbReference type="RefSeq" id="XP_005828521.1">
    <property type="nucleotide sequence ID" value="XM_005828464.1"/>
</dbReference>
<dbReference type="OrthoDB" id="10642999at2759"/>
<feature type="compositionally biased region" description="Acidic residues" evidence="1">
    <location>
        <begin position="144"/>
        <end position="158"/>
    </location>
</feature>
<dbReference type="GeneID" id="17298317"/>